<dbReference type="GO" id="GO:0008270">
    <property type="term" value="F:zinc ion binding"/>
    <property type="evidence" value="ECO:0007669"/>
    <property type="project" value="InterPro"/>
</dbReference>
<dbReference type="InterPro" id="IPR001138">
    <property type="entry name" value="Zn2Cys6_DnaBD"/>
</dbReference>
<gene>
    <name evidence="5" type="ORF">LX32DRAFT_613240</name>
</gene>
<dbReference type="Gene3D" id="4.10.240.10">
    <property type="entry name" value="Zn(2)-C6 fungal-type DNA-binding domain"/>
    <property type="match status" value="1"/>
</dbReference>
<keyword evidence="6" id="KW-1185">Reference proteome</keyword>
<proteinExistence type="predicted"/>
<comment type="caution">
    <text evidence="5">The sequence shown here is derived from an EMBL/GenBank/DDBJ whole genome shotgun (WGS) entry which is preliminary data.</text>
</comment>
<evidence type="ECO:0000256" key="1">
    <source>
        <dbReference type="ARBA" id="ARBA00004123"/>
    </source>
</evidence>
<dbReference type="PROSITE" id="PS00463">
    <property type="entry name" value="ZN2_CY6_FUNGAL_1"/>
    <property type="match status" value="1"/>
</dbReference>
<dbReference type="EMBL" id="MU842838">
    <property type="protein sequence ID" value="KAK2031612.1"/>
    <property type="molecule type" value="Genomic_DNA"/>
</dbReference>
<evidence type="ECO:0000313" key="6">
    <source>
        <dbReference type="Proteomes" id="UP001232148"/>
    </source>
</evidence>
<dbReference type="InterPro" id="IPR036864">
    <property type="entry name" value="Zn2-C6_fun-type_DNA-bd_sf"/>
</dbReference>
<dbReference type="Pfam" id="PF11951">
    <property type="entry name" value="Fungal_trans_2"/>
    <property type="match status" value="1"/>
</dbReference>
<protein>
    <recommendedName>
        <fullName evidence="4">Zn(2)-C6 fungal-type domain-containing protein</fullName>
    </recommendedName>
</protein>
<dbReference type="PANTHER" id="PTHR37534:SF20">
    <property type="entry name" value="PRO1A C6 ZINK-FINGER PROTEIN"/>
    <property type="match status" value="1"/>
</dbReference>
<comment type="subcellular location">
    <subcellularLocation>
        <location evidence="1">Nucleus</location>
    </subcellularLocation>
</comment>
<dbReference type="CDD" id="cd00067">
    <property type="entry name" value="GAL4"/>
    <property type="match status" value="1"/>
</dbReference>
<dbReference type="AlphaFoldDB" id="A0AAD9HP49"/>
<dbReference type="SUPFAM" id="SSF57701">
    <property type="entry name" value="Zn2/Cys6 DNA-binding domain"/>
    <property type="match status" value="1"/>
</dbReference>
<dbReference type="GO" id="GO:0000981">
    <property type="term" value="F:DNA-binding transcription factor activity, RNA polymerase II-specific"/>
    <property type="evidence" value="ECO:0007669"/>
    <property type="project" value="InterPro"/>
</dbReference>
<evidence type="ECO:0000256" key="2">
    <source>
        <dbReference type="ARBA" id="ARBA00023242"/>
    </source>
</evidence>
<evidence type="ECO:0000259" key="4">
    <source>
        <dbReference type="PROSITE" id="PS50048"/>
    </source>
</evidence>
<sequence length="598" mass="65598">MAPPQRRRTGCWTCRLRRKKCSEGGPPCETCVTRQVHCHGYGPKPAWKDKGEKERQEAIRLRLVAPGTRRAATAASDQSPCCFDDVANNQPATPASPFDLEADQTSDALSSLSSGNEGLGNLVTPTSEIGQVTSADMDLALSEDHWESFDSTAGLSSIFIDLPMLADQVDNDTRPDHGQRLDHSSSERETDLIMNYISRTCAKVSEGNKGQQYATPRGWLLRVLLNSPGFYSATLSLSAYEEYLEPAIGNDWRASAYQDYRHHRSRAAHLFSNSPMVAFQGEGLVCAVQLAWLEALGGNSQQCQDYLQSSLRYLRELEDSERSNQNTFPVQHDGLPSPLSPVIGSTYTASAIREHQSNGLFSSDEKIIAFSKSLLAWMDILTCTIRGVVPSSLDSYNCLLSNHELQGNFQTATGCEAWVLQAIMALSALGAWKDEQESRNELSIRTLVKRADAISTTIEDGIRRLPVPDSSGTQTMTVLYAHAALVYLNMVVSGSNSAIAETTQCIEGAIEAWKRLPPAIQQQPPTWPLLITAVLARGEQRQFFRGLLAASSLDSRVGTPHGNVRSAIERCWSEDEEAINGCDWKGILAQQQVGVLIS</sequence>
<evidence type="ECO:0000313" key="5">
    <source>
        <dbReference type="EMBL" id="KAK2031612.1"/>
    </source>
</evidence>
<name>A0AAD9HP49_9PEZI</name>
<evidence type="ECO:0000256" key="3">
    <source>
        <dbReference type="SAM" id="MobiDB-lite"/>
    </source>
</evidence>
<reference evidence="5" key="1">
    <citation type="submission" date="2021-06" db="EMBL/GenBank/DDBJ databases">
        <title>Comparative genomics, transcriptomics and evolutionary studies reveal genomic signatures of adaptation to plant cell wall in hemibiotrophic fungi.</title>
        <authorList>
            <consortium name="DOE Joint Genome Institute"/>
            <person name="Baroncelli R."/>
            <person name="Diaz J.F."/>
            <person name="Benocci T."/>
            <person name="Peng M."/>
            <person name="Battaglia E."/>
            <person name="Haridas S."/>
            <person name="Andreopoulos W."/>
            <person name="Labutti K."/>
            <person name="Pangilinan J."/>
            <person name="Floch G.L."/>
            <person name="Makela M.R."/>
            <person name="Henrissat B."/>
            <person name="Grigoriev I.V."/>
            <person name="Crouch J.A."/>
            <person name="De Vries R.P."/>
            <person name="Sukno S.A."/>
            <person name="Thon M.R."/>
        </authorList>
    </citation>
    <scope>NUCLEOTIDE SEQUENCE</scope>
    <source>
        <strain evidence="5">MAFF235873</strain>
    </source>
</reference>
<dbReference type="Pfam" id="PF00172">
    <property type="entry name" value="Zn_clus"/>
    <property type="match status" value="1"/>
</dbReference>
<organism evidence="5 6">
    <name type="scientific">Colletotrichum zoysiae</name>
    <dbReference type="NCBI Taxonomy" id="1216348"/>
    <lineage>
        <taxon>Eukaryota</taxon>
        <taxon>Fungi</taxon>
        <taxon>Dikarya</taxon>
        <taxon>Ascomycota</taxon>
        <taxon>Pezizomycotina</taxon>
        <taxon>Sordariomycetes</taxon>
        <taxon>Hypocreomycetidae</taxon>
        <taxon>Glomerellales</taxon>
        <taxon>Glomerellaceae</taxon>
        <taxon>Colletotrichum</taxon>
        <taxon>Colletotrichum graminicola species complex</taxon>
    </lineage>
</organism>
<feature type="compositionally biased region" description="Low complexity" evidence="3">
    <location>
        <begin position="109"/>
        <end position="122"/>
    </location>
</feature>
<dbReference type="InterPro" id="IPR021858">
    <property type="entry name" value="Fun_TF"/>
</dbReference>
<feature type="region of interest" description="Disordered" evidence="3">
    <location>
        <begin position="82"/>
        <end position="125"/>
    </location>
</feature>
<dbReference type="PANTHER" id="PTHR37534">
    <property type="entry name" value="TRANSCRIPTIONAL ACTIVATOR PROTEIN UGA3"/>
    <property type="match status" value="1"/>
</dbReference>
<feature type="domain" description="Zn(2)-C6 fungal-type" evidence="4">
    <location>
        <begin position="10"/>
        <end position="38"/>
    </location>
</feature>
<dbReference type="PROSITE" id="PS50048">
    <property type="entry name" value="ZN2_CY6_FUNGAL_2"/>
    <property type="match status" value="1"/>
</dbReference>
<accession>A0AAD9HP49</accession>
<keyword evidence="2" id="KW-0539">Nucleus</keyword>
<dbReference type="GO" id="GO:0005634">
    <property type="term" value="C:nucleus"/>
    <property type="evidence" value="ECO:0007669"/>
    <property type="project" value="UniProtKB-SubCell"/>
</dbReference>
<dbReference type="SMART" id="SM00066">
    <property type="entry name" value="GAL4"/>
    <property type="match status" value="1"/>
</dbReference>
<dbReference type="Proteomes" id="UP001232148">
    <property type="component" value="Unassembled WGS sequence"/>
</dbReference>